<feature type="region of interest" description="Disordered" evidence="1">
    <location>
        <begin position="1"/>
        <end position="32"/>
    </location>
</feature>
<feature type="region of interest" description="Disordered" evidence="1">
    <location>
        <begin position="95"/>
        <end position="188"/>
    </location>
</feature>
<feature type="compositionally biased region" description="Polar residues" evidence="1">
    <location>
        <begin position="99"/>
        <end position="109"/>
    </location>
</feature>
<feature type="region of interest" description="Disordered" evidence="1">
    <location>
        <begin position="438"/>
        <end position="559"/>
    </location>
</feature>
<sequence length="559" mass="59993">MKTRSAHSRASTVASGSRGPTPPPLNGHESREVDATIERTNTWLGQLHRRVKKLVSFSDDVEDASGPKSETALWPSSSKPRAALRVRGILRQFARVSDTHNTSQATNDGPRSATCDKPQSGPSSAKPAPITTTTPFLSPLTDLDDLPEPSNEHIPPSQRDIRPIDAHDATDGPRPATPPPTLYTELTSDSCCSLPDLVTDASSIPSTSSNDLSEEEIQTRRRILPLRLAYSCPVISLRPCPAARNPLDDDDLLDDYDLPISPLASNSIWNTKLEPLHTPQAETTDPTAKPSCLAPSATDDAPPPAPPVLLPKAPPLPLVAPSFDSALPPLPNEFVLYTECAPVVPGRFSEAVRRRVERGINFNKPCEKVMLRVDAAPPTAGACLVPRKDPCQRCRLEGVPCVARRETRREGAVCVLCSVADGTENSCLAVAFGRSAASKDAEAAATETSGTRKRASEDSAERPAKRARTRTKSATPKPAAPPAKPRAPAAKSRSTTPRAPKPAARQPTDSKKKAARPRARPAPPKAKAPPAKRARSRSAPSEVESLLEEPPAKRRRTRK</sequence>
<dbReference type="Proteomes" id="UP000703269">
    <property type="component" value="Unassembled WGS sequence"/>
</dbReference>
<comment type="caution">
    <text evidence="2">The sequence shown here is derived from an EMBL/GenBank/DDBJ whole genome shotgun (WGS) entry which is preliminary data.</text>
</comment>
<keyword evidence="3" id="KW-1185">Reference proteome</keyword>
<evidence type="ECO:0000256" key="1">
    <source>
        <dbReference type="SAM" id="MobiDB-lite"/>
    </source>
</evidence>
<evidence type="ECO:0000313" key="2">
    <source>
        <dbReference type="EMBL" id="GJE98098.1"/>
    </source>
</evidence>
<gene>
    <name evidence="2" type="ORF">PsYK624_143200</name>
</gene>
<evidence type="ECO:0000313" key="3">
    <source>
        <dbReference type="Proteomes" id="UP000703269"/>
    </source>
</evidence>
<dbReference type="AlphaFoldDB" id="A0A9P3LK40"/>
<dbReference type="EMBL" id="BPQB01000082">
    <property type="protein sequence ID" value="GJE98098.1"/>
    <property type="molecule type" value="Genomic_DNA"/>
</dbReference>
<feature type="region of interest" description="Disordered" evidence="1">
    <location>
        <begin position="278"/>
        <end position="305"/>
    </location>
</feature>
<feature type="region of interest" description="Disordered" evidence="1">
    <location>
        <begin position="60"/>
        <end position="80"/>
    </location>
</feature>
<proteinExistence type="predicted"/>
<organism evidence="2 3">
    <name type="scientific">Phanerochaete sordida</name>
    <dbReference type="NCBI Taxonomy" id="48140"/>
    <lineage>
        <taxon>Eukaryota</taxon>
        <taxon>Fungi</taxon>
        <taxon>Dikarya</taxon>
        <taxon>Basidiomycota</taxon>
        <taxon>Agaricomycotina</taxon>
        <taxon>Agaricomycetes</taxon>
        <taxon>Polyporales</taxon>
        <taxon>Phanerochaetaceae</taxon>
        <taxon>Phanerochaete</taxon>
    </lineage>
</organism>
<name>A0A9P3LK40_9APHY</name>
<feature type="compositionally biased region" description="Basic and acidic residues" evidence="1">
    <location>
        <begin position="454"/>
        <end position="464"/>
    </location>
</feature>
<feature type="compositionally biased region" description="Basic and acidic residues" evidence="1">
    <location>
        <begin position="159"/>
        <end position="171"/>
    </location>
</feature>
<accession>A0A9P3LK40</accession>
<protein>
    <submittedName>
        <fullName evidence="2">Uncharacterized protein</fullName>
    </submittedName>
</protein>
<reference evidence="2 3" key="1">
    <citation type="submission" date="2021-08" db="EMBL/GenBank/DDBJ databases">
        <title>Draft Genome Sequence of Phanerochaete sordida strain YK-624.</title>
        <authorList>
            <person name="Mori T."/>
            <person name="Dohra H."/>
            <person name="Suzuki T."/>
            <person name="Kawagishi H."/>
            <person name="Hirai H."/>
        </authorList>
    </citation>
    <scope>NUCLEOTIDE SEQUENCE [LARGE SCALE GENOMIC DNA]</scope>
    <source>
        <strain evidence="2 3">YK-624</strain>
    </source>
</reference>